<gene>
    <name evidence="5" type="ORF">HYG85_03310</name>
</gene>
<name>A0A8J8M7W3_9FIRM</name>
<keyword evidence="1" id="KW-0805">Transcription regulation</keyword>
<dbReference type="InterPro" id="IPR009057">
    <property type="entry name" value="Homeodomain-like_sf"/>
</dbReference>
<evidence type="ECO:0000259" key="4">
    <source>
        <dbReference type="PROSITE" id="PS01124"/>
    </source>
</evidence>
<keyword evidence="2" id="KW-0238">DNA-binding</keyword>
<dbReference type="RefSeq" id="WP_212692274.1">
    <property type="nucleotide sequence ID" value="NZ_CP058561.1"/>
</dbReference>
<sequence length="329" mass="38718">MNDNVIVSNANDFYKFFVEECKFESEKAGMYIRYYVSPQYGEGFIEQIKFPNGLELCITDVYLKKSIGFEYNLINPPYEINYMIDGNLFHNEMEAKDMNISSGNISVYFRKKMSGLFKIIKDRRVRYITIVADERFIEESLLNEEYHKGLSKFKRSNRAIELTKPHKPRAELKAIFNQMVSCDFSNVGKLMYLQSKSIEALCYVWEKEITMLENQENTLFIDKDALESIELARQLIEDNMVEPFTIKELAKQVHMNEYKLKKGFKQLYNTTIFGYLRHIRMVKAKELLEQRDMNIGQVSCAVGYTNASHFSKNFKEYYGENPKIFRFGA</sequence>
<dbReference type="EMBL" id="CP058561">
    <property type="protein sequence ID" value="QUH27994.1"/>
    <property type="molecule type" value="Genomic_DNA"/>
</dbReference>
<dbReference type="InterPro" id="IPR018060">
    <property type="entry name" value="HTH_AraC"/>
</dbReference>
<protein>
    <submittedName>
        <fullName evidence="5">Helix-turn-helix transcriptional regulator</fullName>
    </submittedName>
</protein>
<dbReference type="GO" id="GO:0003700">
    <property type="term" value="F:DNA-binding transcription factor activity"/>
    <property type="evidence" value="ECO:0007669"/>
    <property type="project" value="InterPro"/>
</dbReference>
<dbReference type="InterPro" id="IPR020449">
    <property type="entry name" value="Tscrpt_reg_AraC-type_HTH"/>
</dbReference>
<feature type="domain" description="HTH araC/xylS-type" evidence="4">
    <location>
        <begin position="230"/>
        <end position="328"/>
    </location>
</feature>
<dbReference type="PANTHER" id="PTHR47893">
    <property type="entry name" value="REGULATORY PROTEIN PCHR"/>
    <property type="match status" value="1"/>
</dbReference>
<keyword evidence="3" id="KW-0804">Transcription</keyword>
<dbReference type="PROSITE" id="PS01124">
    <property type="entry name" value="HTH_ARAC_FAMILY_2"/>
    <property type="match status" value="1"/>
</dbReference>
<dbReference type="AlphaFoldDB" id="A0A8J8M7W3"/>
<dbReference type="PRINTS" id="PR00032">
    <property type="entry name" value="HTHARAC"/>
</dbReference>
<dbReference type="SUPFAM" id="SSF46689">
    <property type="entry name" value="Homeodomain-like"/>
    <property type="match status" value="2"/>
</dbReference>
<dbReference type="InterPro" id="IPR018062">
    <property type="entry name" value="HTH_AraC-typ_CS"/>
</dbReference>
<dbReference type="InterPro" id="IPR053142">
    <property type="entry name" value="PchR_regulatory_protein"/>
</dbReference>
<organism evidence="5 6">
    <name type="scientific">Vallitalea guaymasensis</name>
    <dbReference type="NCBI Taxonomy" id="1185412"/>
    <lineage>
        <taxon>Bacteria</taxon>
        <taxon>Bacillati</taxon>
        <taxon>Bacillota</taxon>
        <taxon>Clostridia</taxon>
        <taxon>Lachnospirales</taxon>
        <taxon>Vallitaleaceae</taxon>
        <taxon>Vallitalea</taxon>
    </lineage>
</organism>
<dbReference type="Pfam" id="PF12833">
    <property type="entry name" value="HTH_18"/>
    <property type="match status" value="1"/>
</dbReference>
<proteinExistence type="predicted"/>
<dbReference type="PANTHER" id="PTHR47893:SF1">
    <property type="entry name" value="REGULATORY PROTEIN PCHR"/>
    <property type="match status" value="1"/>
</dbReference>
<dbReference type="GO" id="GO:0043565">
    <property type="term" value="F:sequence-specific DNA binding"/>
    <property type="evidence" value="ECO:0007669"/>
    <property type="project" value="InterPro"/>
</dbReference>
<keyword evidence="6" id="KW-1185">Reference proteome</keyword>
<evidence type="ECO:0000256" key="3">
    <source>
        <dbReference type="ARBA" id="ARBA00023163"/>
    </source>
</evidence>
<reference evidence="5 6" key="1">
    <citation type="submission" date="2020-07" db="EMBL/GenBank/DDBJ databases">
        <title>Vallitalea guaymasensis genome.</title>
        <authorList>
            <person name="Postec A."/>
        </authorList>
    </citation>
    <scope>NUCLEOTIDE SEQUENCE [LARGE SCALE GENOMIC DNA]</scope>
    <source>
        <strain evidence="5 6">Ra1766G1</strain>
    </source>
</reference>
<dbReference type="Proteomes" id="UP000677305">
    <property type="component" value="Chromosome"/>
</dbReference>
<dbReference type="SMART" id="SM00342">
    <property type="entry name" value="HTH_ARAC"/>
    <property type="match status" value="1"/>
</dbReference>
<evidence type="ECO:0000256" key="1">
    <source>
        <dbReference type="ARBA" id="ARBA00023015"/>
    </source>
</evidence>
<dbReference type="PROSITE" id="PS00041">
    <property type="entry name" value="HTH_ARAC_FAMILY_1"/>
    <property type="match status" value="1"/>
</dbReference>
<evidence type="ECO:0000313" key="5">
    <source>
        <dbReference type="EMBL" id="QUH27994.1"/>
    </source>
</evidence>
<dbReference type="KEGG" id="vgu:HYG85_03310"/>
<accession>A0A8J8M7W3</accession>
<evidence type="ECO:0000256" key="2">
    <source>
        <dbReference type="ARBA" id="ARBA00023125"/>
    </source>
</evidence>
<dbReference type="Gene3D" id="1.10.10.60">
    <property type="entry name" value="Homeodomain-like"/>
    <property type="match status" value="2"/>
</dbReference>
<evidence type="ECO:0000313" key="6">
    <source>
        <dbReference type="Proteomes" id="UP000677305"/>
    </source>
</evidence>